<accession>A0A6C0I351</accession>
<organism evidence="1">
    <name type="scientific">viral metagenome</name>
    <dbReference type="NCBI Taxonomy" id="1070528"/>
    <lineage>
        <taxon>unclassified sequences</taxon>
        <taxon>metagenomes</taxon>
        <taxon>organismal metagenomes</taxon>
    </lineage>
</organism>
<evidence type="ECO:0000313" key="1">
    <source>
        <dbReference type="EMBL" id="QHT87219.1"/>
    </source>
</evidence>
<protein>
    <submittedName>
        <fullName evidence="1">Uncharacterized protein</fullName>
    </submittedName>
</protein>
<reference evidence="1" key="1">
    <citation type="journal article" date="2020" name="Nature">
        <title>Giant virus diversity and host interactions through global metagenomics.</title>
        <authorList>
            <person name="Schulz F."/>
            <person name="Roux S."/>
            <person name="Paez-Espino D."/>
            <person name="Jungbluth S."/>
            <person name="Walsh D.A."/>
            <person name="Denef V.J."/>
            <person name="McMahon K.D."/>
            <person name="Konstantinidis K.T."/>
            <person name="Eloe-Fadrosh E.A."/>
            <person name="Kyrpides N.C."/>
            <person name="Woyke T."/>
        </authorList>
    </citation>
    <scope>NUCLEOTIDE SEQUENCE</scope>
    <source>
        <strain evidence="1">GVMAG-M-3300023184-190</strain>
    </source>
</reference>
<name>A0A6C0I351_9ZZZZ</name>
<dbReference type="AlphaFoldDB" id="A0A6C0I351"/>
<dbReference type="EMBL" id="MN740085">
    <property type="protein sequence ID" value="QHT87219.1"/>
    <property type="molecule type" value="Genomic_DNA"/>
</dbReference>
<proteinExistence type="predicted"/>
<sequence length="166" mass="18912">MSSVPISTTERLQLNKLLDESNCENNTEHIRKVKHSELIRDDIRRIQTLKKEQGGGGGDDFENLCKEKCSFLYNNYMDIFNRVLKNEVDLGIMTRFLTVLKLIEDGKVDQHEGSVVVGKILKELYLDSAVKRADQLDQKHSASSGDEVISKNEGKSISYARYKSMQ</sequence>